<proteinExistence type="predicted"/>
<dbReference type="AlphaFoldDB" id="A0A9W8DQM8"/>
<dbReference type="EMBL" id="JANBPU010000251">
    <property type="protein sequence ID" value="KAJ1913612.1"/>
    <property type="molecule type" value="Genomic_DNA"/>
</dbReference>
<gene>
    <name evidence="2" type="ORF">H4219_005138</name>
</gene>
<feature type="compositionally biased region" description="Polar residues" evidence="1">
    <location>
        <begin position="80"/>
        <end position="91"/>
    </location>
</feature>
<keyword evidence="3" id="KW-1185">Reference proteome</keyword>
<dbReference type="Proteomes" id="UP001150538">
    <property type="component" value="Unassembled WGS sequence"/>
</dbReference>
<accession>A0A9W8DQM8</accession>
<comment type="caution">
    <text evidence="2">The sequence shown here is derived from an EMBL/GenBank/DDBJ whole genome shotgun (WGS) entry which is preliminary data.</text>
</comment>
<evidence type="ECO:0000313" key="3">
    <source>
        <dbReference type="Proteomes" id="UP001150538"/>
    </source>
</evidence>
<evidence type="ECO:0000313" key="2">
    <source>
        <dbReference type="EMBL" id="KAJ1913612.1"/>
    </source>
</evidence>
<evidence type="ECO:0000256" key="1">
    <source>
        <dbReference type="SAM" id="MobiDB-lite"/>
    </source>
</evidence>
<reference evidence="2" key="1">
    <citation type="submission" date="2022-07" db="EMBL/GenBank/DDBJ databases">
        <title>Phylogenomic reconstructions and comparative analyses of Kickxellomycotina fungi.</title>
        <authorList>
            <person name="Reynolds N.K."/>
            <person name="Stajich J.E."/>
            <person name="Barry K."/>
            <person name="Grigoriev I.V."/>
            <person name="Crous P."/>
            <person name="Smith M.E."/>
        </authorList>
    </citation>
    <scope>NUCLEOTIDE SEQUENCE</scope>
    <source>
        <strain evidence="2">NBRC 100468</strain>
    </source>
</reference>
<organism evidence="2 3">
    <name type="scientific">Mycoemilia scoparia</name>
    <dbReference type="NCBI Taxonomy" id="417184"/>
    <lineage>
        <taxon>Eukaryota</taxon>
        <taxon>Fungi</taxon>
        <taxon>Fungi incertae sedis</taxon>
        <taxon>Zoopagomycota</taxon>
        <taxon>Kickxellomycotina</taxon>
        <taxon>Kickxellomycetes</taxon>
        <taxon>Kickxellales</taxon>
        <taxon>Kickxellaceae</taxon>
        <taxon>Mycoemilia</taxon>
    </lineage>
</organism>
<protein>
    <submittedName>
        <fullName evidence="2">Uncharacterized protein</fullName>
    </submittedName>
</protein>
<dbReference type="OrthoDB" id="1099063at2759"/>
<name>A0A9W8DQM8_9FUNG</name>
<feature type="region of interest" description="Disordered" evidence="1">
    <location>
        <begin position="72"/>
        <end position="132"/>
    </location>
</feature>
<sequence>MIHELEDFLHNGIQDLTVYHSQIKFREPTHTDLKINGVSAYLMLWRFVRFSLITYYTDPILIVTSLKQIPLTRSQKDSQDSGGDESSTLSPGNEGEKDGNGDDDGSGGVIKEPPDQEPHNNTPTNNKNDKDNNIKEIMLSVRWIFEGKPLLSSEISQFEGHFRYGFDPKTGLINYHEFVGIYPNPTASFLARFSWPSSSSGSSPSSPSV</sequence>